<accession>A0A2N7VZB1</accession>
<dbReference type="Gene3D" id="3.30.530.20">
    <property type="match status" value="1"/>
</dbReference>
<keyword evidence="3" id="KW-1185">Reference proteome</keyword>
<dbReference type="Pfam" id="PF06240">
    <property type="entry name" value="COXG"/>
    <property type="match status" value="1"/>
</dbReference>
<name>A0A2N7VZB1_9BURK</name>
<organism evidence="2 3">
    <name type="scientific">Trinickia dabaoshanensis</name>
    <dbReference type="NCBI Taxonomy" id="564714"/>
    <lineage>
        <taxon>Bacteria</taxon>
        <taxon>Pseudomonadati</taxon>
        <taxon>Pseudomonadota</taxon>
        <taxon>Betaproteobacteria</taxon>
        <taxon>Burkholderiales</taxon>
        <taxon>Burkholderiaceae</taxon>
        <taxon>Trinickia</taxon>
    </lineage>
</organism>
<dbReference type="InterPro" id="IPR023393">
    <property type="entry name" value="START-like_dom_sf"/>
</dbReference>
<comment type="caution">
    <text evidence="2">The sequence shown here is derived from an EMBL/GenBank/DDBJ whole genome shotgun (WGS) entry which is preliminary data.</text>
</comment>
<protein>
    <submittedName>
        <fullName evidence="2">Carbon monoxide dehydrogenase</fullName>
    </submittedName>
</protein>
<evidence type="ECO:0000256" key="1">
    <source>
        <dbReference type="SAM" id="MobiDB-lite"/>
    </source>
</evidence>
<feature type="region of interest" description="Disordered" evidence="1">
    <location>
        <begin position="150"/>
        <end position="190"/>
    </location>
</feature>
<evidence type="ECO:0000313" key="3">
    <source>
        <dbReference type="Proteomes" id="UP000235616"/>
    </source>
</evidence>
<dbReference type="InterPro" id="IPR010419">
    <property type="entry name" value="CO_DH_gsu"/>
</dbReference>
<dbReference type="AlphaFoldDB" id="A0A2N7VZB1"/>
<gene>
    <name evidence="2" type="ORF">C0Z18_03770</name>
</gene>
<proteinExistence type="predicted"/>
<dbReference type="PANTHER" id="PTHR38588">
    <property type="entry name" value="BLL0334 PROTEIN"/>
    <property type="match status" value="1"/>
</dbReference>
<reference evidence="2 3" key="1">
    <citation type="submission" date="2018-01" db="EMBL/GenBank/DDBJ databases">
        <title>Whole genome analyses suggest that Burkholderia sensu lato contains two further novel genera in the rhizoxinica-symbiotica group Mycetohabitans gen. nov., and Trinickia gen. nov.: implications for the evolution of diazotrophy and nodulation in the Burkholderiaceae.</title>
        <authorList>
            <person name="Estrada-de los Santos P."/>
            <person name="Palmer M."/>
            <person name="Chavez-Ramirez B."/>
            <person name="Beukes C."/>
            <person name="Steenkamp E.T."/>
            <person name="Hirsch A.M."/>
            <person name="Manyaka P."/>
            <person name="Maluk M."/>
            <person name="Lafos M."/>
            <person name="Crook M."/>
            <person name="Gross E."/>
            <person name="Simon M.F."/>
            <person name="Bueno dos Reis Junior F."/>
            <person name="Poole P.S."/>
            <person name="Venter S.N."/>
            <person name="James E.K."/>
        </authorList>
    </citation>
    <scope>NUCLEOTIDE SEQUENCE [LARGE SCALE GENOMIC DNA]</scope>
    <source>
        <strain evidence="2 3">GIMN1.004</strain>
    </source>
</reference>
<sequence>MELTESYTLPVPPQRAWEALTDAAILRESIPGCEDIQADGENGFTLAVNLGADGVGTRFKGRVRLTEVDSPGARTLLFELDSPGAGAGNGGGPHGARLRLEADGDASSTLLYTAYAQTLHADGTSPADSVVRQVADEFFKRFTARLNAFDKPLPSDAPQPAGPSGQHAAVFESAPAGKGGKSWKAWTSRS</sequence>
<dbReference type="Proteomes" id="UP000235616">
    <property type="component" value="Unassembled WGS sequence"/>
</dbReference>
<dbReference type="SUPFAM" id="SSF55961">
    <property type="entry name" value="Bet v1-like"/>
    <property type="match status" value="1"/>
</dbReference>
<evidence type="ECO:0000313" key="2">
    <source>
        <dbReference type="EMBL" id="PMS22463.1"/>
    </source>
</evidence>
<dbReference type="OrthoDB" id="9787428at2"/>
<dbReference type="RefSeq" id="WP_102644054.1">
    <property type="nucleotide sequence ID" value="NZ_PNYA01000003.1"/>
</dbReference>
<dbReference type="PANTHER" id="PTHR38588:SF1">
    <property type="entry name" value="BLL0334 PROTEIN"/>
    <property type="match status" value="1"/>
</dbReference>
<dbReference type="EMBL" id="PNYA01000003">
    <property type="protein sequence ID" value="PMS22463.1"/>
    <property type="molecule type" value="Genomic_DNA"/>
</dbReference>